<sequence>MIIPTVSSMSGPRKAAQDEQLGQMLLRLGIYSTLSVIMTNVTAGRRRHMEKSGIALNLSLTRIGD</sequence>
<dbReference type="AlphaFoldDB" id="A0A345E8G8"/>
<keyword evidence="1" id="KW-0614">Plasmid</keyword>
<evidence type="ECO:0000313" key="1">
    <source>
        <dbReference type="EMBL" id="AXG08490.1"/>
    </source>
</evidence>
<reference evidence="1 2" key="1">
    <citation type="submission" date="2018-07" db="EMBL/GenBank/DDBJ databases">
        <title>Genome sequences of Haloplanus sp. CBA1112.</title>
        <authorList>
            <person name="Kim Y.B."/>
            <person name="Roh S.W."/>
        </authorList>
    </citation>
    <scope>NUCLEOTIDE SEQUENCE [LARGE SCALE GENOMIC DNA]</scope>
    <source>
        <strain evidence="1 2">CBA1112</strain>
        <plasmid evidence="2">pcba1112-01</plasmid>
    </source>
</reference>
<evidence type="ECO:0000313" key="2">
    <source>
        <dbReference type="Proteomes" id="UP000252985"/>
    </source>
</evidence>
<dbReference type="Proteomes" id="UP000252985">
    <property type="component" value="Plasmid pCBA1112-01"/>
</dbReference>
<accession>A0A345E8G8</accession>
<dbReference type="EMBL" id="CP031147">
    <property type="protein sequence ID" value="AXG08490.1"/>
    <property type="molecule type" value="Genomic_DNA"/>
</dbReference>
<protein>
    <submittedName>
        <fullName evidence="1">Uncharacterized protein</fullName>
    </submittedName>
</protein>
<name>A0A345E8G8_9EURY</name>
<geneLocation type="plasmid" evidence="2">
    <name>pcba1112-01</name>
</geneLocation>
<organism evidence="1 2">
    <name type="scientific">Haloplanus rubicundus</name>
    <dbReference type="NCBI Taxonomy" id="1547898"/>
    <lineage>
        <taxon>Archaea</taxon>
        <taxon>Methanobacteriati</taxon>
        <taxon>Methanobacteriota</taxon>
        <taxon>Stenosarchaea group</taxon>
        <taxon>Halobacteria</taxon>
        <taxon>Halobacteriales</taxon>
        <taxon>Haloferacaceae</taxon>
        <taxon>Haloplanus</taxon>
    </lineage>
</organism>
<dbReference type="KEGG" id="haq:DU484_00760"/>
<proteinExistence type="predicted"/>
<gene>
    <name evidence="1" type="ORF">DU484_00760</name>
</gene>